<dbReference type="InterPro" id="IPR052394">
    <property type="entry name" value="LRR-containing"/>
</dbReference>
<accession>A0A0D3KAD1</accession>
<proteinExistence type="predicted"/>
<organism evidence="3 4">
    <name type="scientific">Emiliania huxleyi (strain CCMP1516)</name>
    <dbReference type="NCBI Taxonomy" id="280463"/>
    <lineage>
        <taxon>Eukaryota</taxon>
        <taxon>Haptista</taxon>
        <taxon>Haptophyta</taxon>
        <taxon>Prymnesiophyceae</taxon>
        <taxon>Isochrysidales</taxon>
        <taxon>Noelaerhabdaceae</taxon>
        <taxon>Emiliania</taxon>
    </lineage>
</organism>
<dbReference type="InterPro" id="IPR032675">
    <property type="entry name" value="LRR_dom_sf"/>
</dbReference>
<dbReference type="GeneID" id="17277988"/>
<dbReference type="PROSITE" id="PS51996">
    <property type="entry name" value="TR_MART"/>
    <property type="match status" value="1"/>
</dbReference>
<evidence type="ECO:0000256" key="1">
    <source>
        <dbReference type="SAM" id="Coils"/>
    </source>
</evidence>
<evidence type="ECO:0000313" key="3">
    <source>
        <dbReference type="EnsemblProtists" id="EOD32716"/>
    </source>
</evidence>
<dbReference type="Pfam" id="PF13516">
    <property type="entry name" value="LRR_6"/>
    <property type="match status" value="3"/>
</dbReference>
<evidence type="ECO:0008006" key="5">
    <source>
        <dbReference type="Google" id="ProtNLM"/>
    </source>
</evidence>
<dbReference type="Gene3D" id="3.80.10.10">
    <property type="entry name" value="Ribonuclease Inhibitor"/>
    <property type="match status" value="3"/>
</dbReference>
<dbReference type="SUPFAM" id="SSF52047">
    <property type="entry name" value="RNI-like"/>
    <property type="match status" value="1"/>
</dbReference>
<feature type="region of interest" description="Disordered" evidence="2">
    <location>
        <begin position="63"/>
        <end position="88"/>
    </location>
</feature>
<dbReference type="EnsemblProtists" id="EOD32716">
    <property type="protein sequence ID" value="EOD32716"/>
    <property type="gene ID" value="EMIHUDRAFT_230507"/>
</dbReference>
<dbReference type="eggNOG" id="KOG4308">
    <property type="taxonomic scope" value="Eukaryota"/>
</dbReference>
<dbReference type="KEGG" id="ehx:EMIHUDRAFT_230507"/>
<dbReference type="PANTHER" id="PTHR24114:SF2">
    <property type="entry name" value="F-BOX DOMAIN-CONTAINING PROTEIN-RELATED"/>
    <property type="match status" value="1"/>
</dbReference>
<reference evidence="3" key="2">
    <citation type="submission" date="2024-10" db="UniProtKB">
        <authorList>
            <consortium name="EnsemblProtists"/>
        </authorList>
    </citation>
    <scope>IDENTIFICATION</scope>
</reference>
<dbReference type="Proteomes" id="UP000013827">
    <property type="component" value="Unassembled WGS sequence"/>
</dbReference>
<dbReference type="InterPro" id="IPR001611">
    <property type="entry name" value="Leu-rich_rpt"/>
</dbReference>
<feature type="compositionally biased region" description="Acidic residues" evidence="2">
    <location>
        <begin position="68"/>
        <end position="78"/>
    </location>
</feature>
<name>A0A0D3KAD1_EMIH1</name>
<dbReference type="SMART" id="SM00368">
    <property type="entry name" value="LRR_RI"/>
    <property type="match status" value="7"/>
</dbReference>
<reference evidence="4" key="1">
    <citation type="journal article" date="2013" name="Nature">
        <title>Pan genome of the phytoplankton Emiliania underpins its global distribution.</title>
        <authorList>
            <person name="Read B.A."/>
            <person name="Kegel J."/>
            <person name="Klute M.J."/>
            <person name="Kuo A."/>
            <person name="Lefebvre S.C."/>
            <person name="Maumus F."/>
            <person name="Mayer C."/>
            <person name="Miller J."/>
            <person name="Monier A."/>
            <person name="Salamov A."/>
            <person name="Young J."/>
            <person name="Aguilar M."/>
            <person name="Claverie J.M."/>
            <person name="Frickenhaus S."/>
            <person name="Gonzalez K."/>
            <person name="Herman E.K."/>
            <person name="Lin Y.C."/>
            <person name="Napier J."/>
            <person name="Ogata H."/>
            <person name="Sarno A.F."/>
            <person name="Shmutz J."/>
            <person name="Schroeder D."/>
            <person name="de Vargas C."/>
            <person name="Verret F."/>
            <person name="von Dassow P."/>
            <person name="Valentin K."/>
            <person name="Van de Peer Y."/>
            <person name="Wheeler G."/>
            <person name="Dacks J.B."/>
            <person name="Delwiche C.F."/>
            <person name="Dyhrman S.T."/>
            <person name="Glockner G."/>
            <person name="John U."/>
            <person name="Richards T."/>
            <person name="Worden A.Z."/>
            <person name="Zhang X."/>
            <person name="Grigoriev I.V."/>
            <person name="Allen A.E."/>
            <person name="Bidle K."/>
            <person name="Borodovsky M."/>
            <person name="Bowler C."/>
            <person name="Brownlee C."/>
            <person name="Cock J.M."/>
            <person name="Elias M."/>
            <person name="Gladyshev V.N."/>
            <person name="Groth M."/>
            <person name="Guda C."/>
            <person name="Hadaegh A."/>
            <person name="Iglesias-Rodriguez M.D."/>
            <person name="Jenkins J."/>
            <person name="Jones B.M."/>
            <person name="Lawson T."/>
            <person name="Leese F."/>
            <person name="Lindquist E."/>
            <person name="Lobanov A."/>
            <person name="Lomsadze A."/>
            <person name="Malik S.B."/>
            <person name="Marsh M.E."/>
            <person name="Mackinder L."/>
            <person name="Mock T."/>
            <person name="Mueller-Roeber B."/>
            <person name="Pagarete A."/>
            <person name="Parker M."/>
            <person name="Probert I."/>
            <person name="Quesneville H."/>
            <person name="Raines C."/>
            <person name="Rensing S.A."/>
            <person name="Riano-Pachon D.M."/>
            <person name="Richier S."/>
            <person name="Rokitta S."/>
            <person name="Shiraiwa Y."/>
            <person name="Soanes D.M."/>
            <person name="van der Giezen M."/>
            <person name="Wahlund T.M."/>
            <person name="Williams B."/>
            <person name="Wilson W."/>
            <person name="Wolfe G."/>
            <person name="Wurch L.L."/>
        </authorList>
    </citation>
    <scope>NUCLEOTIDE SEQUENCE</scope>
</reference>
<feature type="coiled-coil region" evidence="1">
    <location>
        <begin position="88"/>
        <end position="122"/>
    </location>
</feature>
<evidence type="ECO:0000256" key="2">
    <source>
        <dbReference type="SAM" id="MobiDB-lite"/>
    </source>
</evidence>
<dbReference type="SUPFAM" id="SSF56399">
    <property type="entry name" value="ADP-ribosylation"/>
    <property type="match status" value="1"/>
</dbReference>
<keyword evidence="4" id="KW-1185">Reference proteome</keyword>
<dbReference type="HOGENOM" id="CLU_011207_0_0_1"/>
<dbReference type="Gene3D" id="3.90.176.10">
    <property type="entry name" value="Toxin ADP-ribosyltransferase, Chain A, domain 1"/>
    <property type="match status" value="1"/>
</dbReference>
<dbReference type="RefSeq" id="XP_005785145.1">
    <property type="nucleotide sequence ID" value="XM_005785088.1"/>
</dbReference>
<protein>
    <recommendedName>
        <fullName evidence="5">Mono(ADP-ribosyl)transferase</fullName>
    </recommendedName>
</protein>
<dbReference type="AlphaFoldDB" id="A0A0D3KAD1"/>
<sequence>MPNSAATATSAEEYLSCWRRTLEQRLRTAVGKALAEQPKDPCAAVALELLRGTSLEERAAALSAAQAEQEDGPQDDFAGDAQVGCTASKNNETELRKLRDENKLLKEEIQSLNNQSLKEKNQSLKQDEKPSLKDQLSNEWGVAGWVDSLALAKVVAEALKEPPGTTDPFKYVLSLSLADLQEKLEAVKLSEAIAETLWSAIEKLRDQRAATGAALNAKFAAEGDTFEMGFGGVEQFYGGVLHASLEKIIGPPLMVEGSLLKAMETEHCTLKDADEPFDTSNGIEGATSKLEWEFVVAPVIEDQDSPYAERGGDFRTAHREWCRKPEPLLVYEKKMADEMNPRLVEAGQAPLIKEELVAGRLYTGPMYEKYNAVLRFNSARDRDGAVLLEYASMEEVPFLQKKCGWLHLGEWAATAAGKGEPAAVRWTWHNQYSTTIHAINSIIVKLSPLTRITPLYRGWAGATLPEAFFKPDAFGFRGGVEYGFSSTTTDRAQAVHYAEGKASTVLELVMGMIDRGADVSWLSQYPHEKETLLPPLMGLQGSTLVVQCSFSINMASLTLEQVAGKRKKLLTDMGAQMAAEVRRGVAGGAAEEAAQLVRAHLGLERCADAGGAADKRLEAPLGDEAEAYNSDPRFQAAVGDALKVKRAAVLAATMQHGGGGGLAAAMDTVLPLQASSVDLTGFPLGTTGWITASEVEGESKEVGAKVVYQGREMVVGVTRDSEDGWDSEDEEDDGNLKLVDDEMVGTVVAWMKSEPSALTSLKLDWGKACGRVREAVLGVVRTTRSLVALSVGEDGAMPLNPLQLNGREAVTSLDLSSKKLGPGSAAVVAAGLSVNGVLTNLNLYGNEIGDEGATAIAEALRGNEVLTTLVLCYNDIGPTGATAIAEALQGNAVMTNLVLMGNHIGDEGAAALASALRVNGVLTSLDVSYNFLTQEAALGIVRVERQRNKLTSLGLSRCSIGLTGAAEIAEYVSGSGVLKNIDLRLNSLGAEGKGVIRDAVSGREGFRLKMD</sequence>
<dbReference type="PaxDb" id="2903-EOD32716"/>
<evidence type="ECO:0000313" key="4">
    <source>
        <dbReference type="Proteomes" id="UP000013827"/>
    </source>
</evidence>
<keyword evidence="1" id="KW-0175">Coiled coil</keyword>
<dbReference type="PANTHER" id="PTHR24114">
    <property type="entry name" value="LEUCINE RICH REPEAT FAMILY PROTEIN"/>
    <property type="match status" value="1"/>
</dbReference>